<dbReference type="EMBL" id="VSDQ01000679">
    <property type="protein sequence ID" value="TYA73966.1"/>
    <property type="molecule type" value="Genomic_DNA"/>
</dbReference>
<dbReference type="InterPro" id="IPR003347">
    <property type="entry name" value="JmjC_dom"/>
</dbReference>
<dbReference type="PANTHER" id="PTHR12461:SF105">
    <property type="entry name" value="HYPOXIA-INDUCIBLE FACTOR 1-ALPHA INHIBITOR"/>
    <property type="match status" value="1"/>
</dbReference>
<sequence>MGAFKTTPIERVKSLTKEEFIEKYYKPQKPVLIEDLTKSWDAYQKWNLDYIKQLAGDQEVPLYNNQVTKGKQKSAEPAMTMKMSEYIDIIKSKPTDLRIFFFDLMKKMPELAKDFSFPDIGLKFFKRLPVMFFGSTGSNVLVHYDMDLADLIHVHFHGTKSVLLFNPEQTKYLYRVPFSVHNLETIDMDNPDFETYPALKKVHGITAEMKHGDALYIPSSYWHYIKYLNGGFSMTLRAFSKNPLVFLNMLYNLLFMRHFENLMRKTFGQKWLNFKDKKAIKNTHRALAKAS</sequence>
<proteinExistence type="predicted"/>
<comment type="caution">
    <text evidence="2">The sequence shown here is derived from an EMBL/GenBank/DDBJ whole genome shotgun (WGS) entry which is preliminary data.</text>
</comment>
<dbReference type="AlphaFoldDB" id="A0A5D0HRJ7"/>
<evidence type="ECO:0000313" key="2">
    <source>
        <dbReference type="EMBL" id="TYA73966.1"/>
    </source>
</evidence>
<gene>
    <name evidence="2" type="ORF">FUA24_11500</name>
</gene>
<feature type="domain" description="JmjC" evidence="1">
    <location>
        <begin position="82"/>
        <end position="257"/>
    </location>
</feature>
<dbReference type="Proteomes" id="UP000323930">
    <property type="component" value="Unassembled WGS sequence"/>
</dbReference>
<reference evidence="2 3" key="1">
    <citation type="submission" date="2019-08" db="EMBL/GenBank/DDBJ databases">
        <title>Seonamhaeicola sediminis sp. nov., isolated from marine sediment.</title>
        <authorList>
            <person name="Cao W.R."/>
        </authorList>
    </citation>
    <scope>NUCLEOTIDE SEQUENCE [LARGE SCALE GENOMIC DNA]</scope>
    <source>
        <strain evidence="2 3">B011</strain>
    </source>
</reference>
<accession>A0A5D0HRJ7</accession>
<dbReference type="OrthoDB" id="2942327at2"/>
<dbReference type="InterPro" id="IPR041667">
    <property type="entry name" value="Cupin_8"/>
</dbReference>
<dbReference type="Pfam" id="PF13621">
    <property type="entry name" value="Cupin_8"/>
    <property type="match status" value="1"/>
</dbReference>
<dbReference type="SUPFAM" id="SSF51197">
    <property type="entry name" value="Clavaminate synthase-like"/>
    <property type="match status" value="1"/>
</dbReference>
<dbReference type="PANTHER" id="PTHR12461">
    <property type="entry name" value="HYPOXIA-INDUCIBLE FACTOR 1 ALPHA INHIBITOR-RELATED"/>
    <property type="match status" value="1"/>
</dbReference>
<organism evidence="2 3">
    <name type="scientific">Seonamhaeicola marinus</name>
    <dbReference type="NCBI Taxonomy" id="1912246"/>
    <lineage>
        <taxon>Bacteria</taxon>
        <taxon>Pseudomonadati</taxon>
        <taxon>Bacteroidota</taxon>
        <taxon>Flavobacteriia</taxon>
        <taxon>Flavobacteriales</taxon>
        <taxon>Flavobacteriaceae</taxon>
    </lineage>
</organism>
<dbReference type="Gene3D" id="2.60.120.650">
    <property type="entry name" value="Cupin"/>
    <property type="match status" value="1"/>
</dbReference>
<dbReference type="PROSITE" id="PS51184">
    <property type="entry name" value="JMJC"/>
    <property type="match status" value="1"/>
</dbReference>
<protein>
    <submittedName>
        <fullName evidence="2">Cupin-like domain-containing protein</fullName>
    </submittedName>
</protein>
<evidence type="ECO:0000313" key="3">
    <source>
        <dbReference type="Proteomes" id="UP000323930"/>
    </source>
</evidence>
<evidence type="ECO:0000259" key="1">
    <source>
        <dbReference type="PROSITE" id="PS51184"/>
    </source>
</evidence>
<dbReference type="RefSeq" id="WP_148542400.1">
    <property type="nucleotide sequence ID" value="NZ_VSDQ01000679.1"/>
</dbReference>
<name>A0A5D0HRJ7_9FLAO</name>
<keyword evidence="3" id="KW-1185">Reference proteome</keyword>